<sequence>MGRFPFIAPAALRVSRAQQRTVDGQNMLMDVPLGHRYESRFVINLHKNLVQFHLS</sequence>
<dbReference type="EMBL" id="JBBNAG010000010">
    <property type="protein sequence ID" value="KAK9100897.1"/>
    <property type="molecule type" value="Genomic_DNA"/>
</dbReference>
<organism evidence="1 2">
    <name type="scientific">Stephania cephalantha</name>
    <dbReference type="NCBI Taxonomy" id="152367"/>
    <lineage>
        <taxon>Eukaryota</taxon>
        <taxon>Viridiplantae</taxon>
        <taxon>Streptophyta</taxon>
        <taxon>Embryophyta</taxon>
        <taxon>Tracheophyta</taxon>
        <taxon>Spermatophyta</taxon>
        <taxon>Magnoliopsida</taxon>
        <taxon>Ranunculales</taxon>
        <taxon>Menispermaceae</taxon>
        <taxon>Menispermoideae</taxon>
        <taxon>Cissampelideae</taxon>
        <taxon>Stephania</taxon>
    </lineage>
</organism>
<reference evidence="1 2" key="1">
    <citation type="submission" date="2024-01" db="EMBL/GenBank/DDBJ databases">
        <title>Genome assemblies of Stephania.</title>
        <authorList>
            <person name="Yang L."/>
        </authorList>
    </citation>
    <scope>NUCLEOTIDE SEQUENCE [LARGE SCALE GENOMIC DNA]</scope>
    <source>
        <strain evidence="1">JXDWG</strain>
        <tissue evidence="1">Leaf</tissue>
    </source>
</reference>
<name>A0AAP0EZ74_9MAGN</name>
<dbReference type="Proteomes" id="UP001419268">
    <property type="component" value="Unassembled WGS sequence"/>
</dbReference>
<proteinExistence type="predicted"/>
<protein>
    <submittedName>
        <fullName evidence="1">Uncharacterized protein</fullName>
    </submittedName>
</protein>
<comment type="caution">
    <text evidence="1">The sequence shown here is derived from an EMBL/GenBank/DDBJ whole genome shotgun (WGS) entry which is preliminary data.</text>
</comment>
<gene>
    <name evidence="1" type="ORF">Scep_024327</name>
</gene>
<dbReference type="AlphaFoldDB" id="A0AAP0EZ74"/>
<evidence type="ECO:0000313" key="1">
    <source>
        <dbReference type="EMBL" id="KAK9100897.1"/>
    </source>
</evidence>
<evidence type="ECO:0000313" key="2">
    <source>
        <dbReference type="Proteomes" id="UP001419268"/>
    </source>
</evidence>
<accession>A0AAP0EZ74</accession>
<keyword evidence="2" id="KW-1185">Reference proteome</keyword>